<dbReference type="PANTHER" id="PTHR48051:SF52">
    <property type="entry name" value="LEUCINE-RICH REPEAT PROTEIN 1"/>
    <property type="match status" value="1"/>
</dbReference>
<keyword evidence="1" id="KW-0433">Leucine-rich repeat</keyword>
<dbReference type="InterPro" id="IPR001611">
    <property type="entry name" value="Leu-rich_rpt"/>
</dbReference>
<feature type="non-terminal residue" evidence="3">
    <location>
        <position position="1"/>
    </location>
</feature>
<dbReference type="AlphaFoldDB" id="A0A0B6Y6P7"/>
<dbReference type="InterPro" id="IPR050216">
    <property type="entry name" value="LRR_domain-containing"/>
</dbReference>
<keyword evidence="2" id="KW-0677">Repeat</keyword>
<dbReference type="GO" id="GO:0005737">
    <property type="term" value="C:cytoplasm"/>
    <property type="evidence" value="ECO:0007669"/>
    <property type="project" value="TreeGrafter"/>
</dbReference>
<dbReference type="PROSITE" id="PS51450">
    <property type="entry name" value="LRR"/>
    <property type="match status" value="3"/>
</dbReference>
<organism evidence="3">
    <name type="scientific">Arion vulgaris</name>
    <dbReference type="NCBI Taxonomy" id="1028688"/>
    <lineage>
        <taxon>Eukaryota</taxon>
        <taxon>Metazoa</taxon>
        <taxon>Spiralia</taxon>
        <taxon>Lophotrochozoa</taxon>
        <taxon>Mollusca</taxon>
        <taxon>Gastropoda</taxon>
        <taxon>Heterobranchia</taxon>
        <taxon>Euthyneura</taxon>
        <taxon>Panpulmonata</taxon>
        <taxon>Eupulmonata</taxon>
        <taxon>Stylommatophora</taxon>
        <taxon>Helicina</taxon>
        <taxon>Arionoidea</taxon>
        <taxon>Arionidae</taxon>
        <taxon>Arion</taxon>
    </lineage>
</organism>
<dbReference type="Pfam" id="PF13855">
    <property type="entry name" value="LRR_8"/>
    <property type="match status" value="2"/>
</dbReference>
<dbReference type="Gene3D" id="3.80.10.10">
    <property type="entry name" value="Ribonuclease Inhibitor"/>
    <property type="match status" value="1"/>
</dbReference>
<protein>
    <submittedName>
        <fullName evidence="3">Uncharacterized protein</fullName>
    </submittedName>
</protein>
<dbReference type="SMART" id="SM00369">
    <property type="entry name" value="LRR_TYP"/>
    <property type="match status" value="4"/>
</dbReference>
<proteinExistence type="predicted"/>
<dbReference type="SUPFAM" id="SSF52058">
    <property type="entry name" value="L domain-like"/>
    <property type="match status" value="1"/>
</dbReference>
<name>A0A0B6Y6P7_9EUPU</name>
<evidence type="ECO:0000256" key="1">
    <source>
        <dbReference type="ARBA" id="ARBA00022614"/>
    </source>
</evidence>
<dbReference type="InterPro" id="IPR032675">
    <property type="entry name" value="LRR_dom_sf"/>
</dbReference>
<dbReference type="EMBL" id="HACG01004918">
    <property type="protein sequence ID" value="CEK51783.1"/>
    <property type="molecule type" value="Transcribed_RNA"/>
</dbReference>
<evidence type="ECO:0000256" key="2">
    <source>
        <dbReference type="ARBA" id="ARBA00022737"/>
    </source>
</evidence>
<dbReference type="InterPro" id="IPR003591">
    <property type="entry name" value="Leu-rich_rpt_typical-subtyp"/>
</dbReference>
<evidence type="ECO:0000313" key="3">
    <source>
        <dbReference type="EMBL" id="CEK51783.1"/>
    </source>
</evidence>
<accession>A0A0B6Y6P7</accession>
<gene>
    <name evidence="3" type="primary">ORF14408</name>
</gene>
<sequence length="315" mass="35523">GIKYLADPKQLVMFLKLLRLASEGKKFPEQFLSALAPASAKQVEKPVTSLQINSPSQYPMTFPKSLQQLTVRSCSLRRISPQIMTLIELRSLDLSYNCLLSVPDLLGQLVNIHTLNLSDNKLTHFPLILCNSDINKNLANLDLRNNEIQGLPSDIVKLNSLHSLNMSYNQIKQLPETLAFMKMLRNIFMSDNKLEFLPGSLLARMFQTADFSNNPFSDQPLMNIKPSTSFSVPTLSELSARVIVTHRIPYTCEDLDFISIGYLKKVKFCVCGKPCFEASISRFVKTSVPSNISYSQGHVPFLIHFCSKQCNSKFH</sequence>
<reference evidence="3" key="1">
    <citation type="submission" date="2014-12" db="EMBL/GenBank/DDBJ databases">
        <title>Insight into the proteome of Arion vulgaris.</title>
        <authorList>
            <person name="Aradska J."/>
            <person name="Bulat T."/>
            <person name="Smidak R."/>
            <person name="Sarate P."/>
            <person name="Gangsoo J."/>
            <person name="Sialana F."/>
            <person name="Bilban M."/>
            <person name="Lubec G."/>
        </authorList>
    </citation>
    <scope>NUCLEOTIDE SEQUENCE</scope>
    <source>
        <tissue evidence="3">Skin</tissue>
    </source>
</reference>
<dbReference type="PANTHER" id="PTHR48051">
    <property type="match status" value="1"/>
</dbReference>